<keyword evidence="1" id="KW-0732">Signal</keyword>
<comment type="caution">
    <text evidence="2">The sequence shown here is derived from an EMBL/GenBank/DDBJ whole genome shotgun (WGS) entry which is preliminary data.</text>
</comment>
<accession>A0ABR2WW83</accession>
<gene>
    <name evidence="2" type="ORF">K7432_005600</name>
</gene>
<proteinExistence type="predicted"/>
<organism evidence="2 3">
    <name type="scientific">Basidiobolus ranarum</name>
    <dbReference type="NCBI Taxonomy" id="34480"/>
    <lineage>
        <taxon>Eukaryota</taxon>
        <taxon>Fungi</taxon>
        <taxon>Fungi incertae sedis</taxon>
        <taxon>Zoopagomycota</taxon>
        <taxon>Entomophthoromycotina</taxon>
        <taxon>Basidiobolomycetes</taxon>
        <taxon>Basidiobolales</taxon>
        <taxon>Basidiobolaceae</taxon>
        <taxon>Basidiobolus</taxon>
    </lineage>
</organism>
<evidence type="ECO:0000313" key="3">
    <source>
        <dbReference type="Proteomes" id="UP001479436"/>
    </source>
</evidence>
<name>A0ABR2WW83_9FUNG</name>
<evidence type="ECO:0000313" key="2">
    <source>
        <dbReference type="EMBL" id="KAK9765784.1"/>
    </source>
</evidence>
<dbReference type="Proteomes" id="UP001479436">
    <property type="component" value="Unassembled WGS sequence"/>
</dbReference>
<dbReference type="EMBL" id="JASJQH010000225">
    <property type="protein sequence ID" value="KAK9765784.1"/>
    <property type="molecule type" value="Genomic_DNA"/>
</dbReference>
<feature type="signal peptide" evidence="1">
    <location>
        <begin position="1"/>
        <end position="24"/>
    </location>
</feature>
<feature type="chain" id="PRO_5045085096" evidence="1">
    <location>
        <begin position="25"/>
        <end position="174"/>
    </location>
</feature>
<sequence>MKQFSHITLISMALLALNFMAAHGAPTGGNYQTTNTDNNAATIFCSIFRLNCNTACKSQSGTGANECSSTGTNSFRYSCVCKNGNDATSQVSRNTPTRSTTNPSYYNVNLGQNGNGNDYCNKHKGRCQDVCRNASPNNWRQQQDCKWKKDSAGAIVASGLCACNRCDIAYTVAN</sequence>
<evidence type="ECO:0000256" key="1">
    <source>
        <dbReference type="SAM" id="SignalP"/>
    </source>
</evidence>
<keyword evidence="3" id="KW-1185">Reference proteome</keyword>
<reference evidence="2 3" key="1">
    <citation type="submission" date="2023-04" db="EMBL/GenBank/DDBJ databases">
        <title>Genome of Basidiobolus ranarum AG-B5.</title>
        <authorList>
            <person name="Stajich J.E."/>
            <person name="Carter-House D."/>
            <person name="Gryganskyi A."/>
        </authorList>
    </citation>
    <scope>NUCLEOTIDE SEQUENCE [LARGE SCALE GENOMIC DNA]</scope>
    <source>
        <strain evidence="2 3">AG-B5</strain>
    </source>
</reference>
<protein>
    <submittedName>
        <fullName evidence="2">Uncharacterized protein</fullName>
    </submittedName>
</protein>